<keyword evidence="4" id="KW-1185">Reference proteome</keyword>
<dbReference type="AlphaFoldDB" id="A0AAV1EJ23"/>
<name>A0AAV1EJ23_XYRNO</name>
<dbReference type="EMBL" id="OY660864">
    <property type="protein sequence ID" value="CAJ1048723.1"/>
    <property type="molecule type" value="Genomic_DNA"/>
</dbReference>
<dbReference type="Pfam" id="PF21787">
    <property type="entry name" value="TNP-like_RNaseH_N"/>
    <property type="match status" value="1"/>
</dbReference>
<gene>
    <name evidence="3" type="ORF">XNOV1_A033536</name>
</gene>
<reference evidence="3" key="1">
    <citation type="submission" date="2023-08" db="EMBL/GenBank/DDBJ databases">
        <authorList>
            <person name="Alioto T."/>
            <person name="Alioto T."/>
            <person name="Gomez Garrido J."/>
        </authorList>
    </citation>
    <scope>NUCLEOTIDE SEQUENCE</scope>
</reference>
<dbReference type="InterPro" id="IPR048365">
    <property type="entry name" value="TNP-like_RNaseH_N"/>
</dbReference>
<feature type="domain" description="Transposable element P transposase-like RNase H" evidence="1">
    <location>
        <begin position="7"/>
        <end position="137"/>
    </location>
</feature>
<evidence type="ECO:0000259" key="2">
    <source>
        <dbReference type="Pfam" id="PF21788"/>
    </source>
</evidence>
<evidence type="ECO:0008006" key="5">
    <source>
        <dbReference type="Google" id="ProtNLM"/>
    </source>
</evidence>
<evidence type="ECO:0000313" key="3">
    <source>
        <dbReference type="EMBL" id="CAJ1048723.1"/>
    </source>
</evidence>
<organism evidence="3 4">
    <name type="scientific">Xyrichtys novacula</name>
    <name type="common">Pearly razorfish</name>
    <name type="synonym">Hemipteronotus novacula</name>
    <dbReference type="NCBI Taxonomy" id="13765"/>
    <lineage>
        <taxon>Eukaryota</taxon>
        <taxon>Metazoa</taxon>
        <taxon>Chordata</taxon>
        <taxon>Craniata</taxon>
        <taxon>Vertebrata</taxon>
        <taxon>Euteleostomi</taxon>
        <taxon>Actinopterygii</taxon>
        <taxon>Neopterygii</taxon>
        <taxon>Teleostei</taxon>
        <taxon>Neoteleostei</taxon>
        <taxon>Acanthomorphata</taxon>
        <taxon>Eupercaria</taxon>
        <taxon>Labriformes</taxon>
        <taxon>Labridae</taxon>
        <taxon>Xyrichtys</taxon>
    </lineage>
</organism>
<feature type="domain" description="Transposable element P transposase-like GTP-binding insertion" evidence="2">
    <location>
        <begin position="192"/>
        <end position="285"/>
    </location>
</feature>
<accession>A0AAV1EJ23</accession>
<dbReference type="Pfam" id="PF21788">
    <property type="entry name" value="TNP-like_GBD"/>
    <property type="match status" value="1"/>
</dbReference>
<evidence type="ECO:0000313" key="4">
    <source>
        <dbReference type="Proteomes" id="UP001178508"/>
    </source>
</evidence>
<evidence type="ECO:0000259" key="1">
    <source>
        <dbReference type="Pfam" id="PF21787"/>
    </source>
</evidence>
<sequence>MQHVKMEPGVLMEVFKMLKLKAEGMNNMERECVLTLDEMAITPGVELHMGTGRLFGNVTLPGHTGQATHACVFMLAGVTTRWKQIVAYHYSGNSTDGSVYQPIIIAIVEAAASVGLHVINITSDMGSPNRAMWKSFGVTQDKPWIPHPVEQHRRLYFMADVPHLVKNLRSALIRGQTITIPQDVVHKEQLASSVVSVDPLKDLVSFQESMELKLAPKLSRAILEPNHFEKMKVSSAMHIFSKATSAALRYLVEEEQRPQSYLVTLWFLEKMDHWFDLMSSRNVVTALSLFKMEEYEKAIHFLQDSIHRFGA</sequence>
<dbReference type="Proteomes" id="UP001178508">
    <property type="component" value="Chromosome 1"/>
</dbReference>
<proteinExistence type="predicted"/>
<dbReference type="InterPro" id="IPR048366">
    <property type="entry name" value="TNP-like_GBD"/>
</dbReference>
<protein>
    <recommendedName>
        <fullName evidence="5">Transposase</fullName>
    </recommendedName>
</protein>